<sequence>MDFTYKKSYFHAKLEKFENTSTFKILEKSSSSDTEDESKEGLPKMMNPGETCCAIYLEITVKQLPNSLPFGWRTKEYIPTILFPDENVCEVKQAKFGMGMILGYKLIPCTDVFADDIFRLRISNNNNSKGNNGVNLRERGRDDINSSGSNSSGDVTVHASLAPCNGIELIYLKVPGIVLLELVDALDCLAGSFSNF</sequence>
<proteinExistence type="predicted"/>
<accession>A0A9W4SM41</accession>
<dbReference type="Proteomes" id="UP001153678">
    <property type="component" value="Unassembled WGS sequence"/>
</dbReference>
<dbReference type="AlphaFoldDB" id="A0A9W4SM41"/>
<comment type="caution">
    <text evidence="2">The sequence shown here is derived from an EMBL/GenBank/DDBJ whole genome shotgun (WGS) entry which is preliminary data.</text>
</comment>
<reference evidence="2" key="1">
    <citation type="submission" date="2022-08" db="EMBL/GenBank/DDBJ databases">
        <authorList>
            <person name="Kallberg Y."/>
            <person name="Tangrot J."/>
            <person name="Rosling A."/>
        </authorList>
    </citation>
    <scope>NUCLEOTIDE SEQUENCE</scope>
    <source>
        <strain evidence="2">Wild A</strain>
    </source>
</reference>
<evidence type="ECO:0000256" key="1">
    <source>
        <dbReference type="SAM" id="MobiDB-lite"/>
    </source>
</evidence>
<organism evidence="2 3">
    <name type="scientific">Funneliformis geosporum</name>
    <dbReference type="NCBI Taxonomy" id="1117311"/>
    <lineage>
        <taxon>Eukaryota</taxon>
        <taxon>Fungi</taxon>
        <taxon>Fungi incertae sedis</taxon>
        <taxon>Mucoromycota</taxon>
        <taxon>Glomeromycotina</taxon>
        <taxon>Glomeromycetes</taxon>
        <taxon>Glomerales</taxon>
        <taxon>Glomeraceae</taxon>
        <taxon>Funneliformis</taxon>
    </lineage>
</organism>
<dbReference type="OrthoDB" id="2337354at2759"/>
<evidence type="ECO:0000313" key="2">
    <source>
        <dbReference type="EMBL" id="CAI2174087.1"/>
    </source>
</evidence>
<feature type="region of interest" description="Disordered" evidence="1">
    <location>
        <begin position="129"/>
        <end position="153"/>
    </location>
</feature>
<name>A0A9W4SM41_9GLOM</name>
<gene>
    <name evidence="2" type="ORF">FWILDA_LOCUS6414</name>
</gene>
<protein>
    <submittedName>
        <fullName evidence="2">9872_t:CDS:1</fullName>
    </submittedName>
</protein>
<evidence type="ECO:0000313" key="3">
    <source>
        <dbReference type="Proteomes" id="UP001153678"/>
    </source>
</evidence>
<keyword evidence="3" id="KW-1185">Reference proteome</keyword>
<dbReference type="EMBL" id="CAMKVN010001158">
    <property type="protein sequence ID" value="CAI2174087.1"/>
    <property type="molecule type" value="Genomic_DNA"/>
</dbReference>